<dbReference type="GeneID" id="8779433"/>
<accession>D3RZX9</accession>
<dbReference type="PaxDb" id="589924-Ferp_1902"/>
<dbReference type="eggNOG" id="arCOG10907">
    <property type="taxonomic scope" value="Archaea"/>
</dbReference>
<reference evidence="2" key="1">
    <citation type="submission" date="2010-02" db="EMBL/GenBank/DDBJ databases">
        <title>Complete sequence of Ferroglobus placidus DSM 10642.</title>
        <authorList>
            <consortium name="US DOE Joint Genome Institute"/>
            <person name="Lucas S."/>
            <person name="Copeland A."/>
            <person name="Lapidus A."/>
            <person name="Cheng J.-F."/>
            <person name="Bruce D."/>
            <person name="Goodwin L."/>
            <person name="Pitluck S."/>
            <person name="Saunders E."/>
            <person name="Brettin T."/>
            <person name="Detter J.C."/>
            <person name="Han C."/>
            <person name="Tapia R."/>
            <person name="Larimer F."/>
            <person name="Land M."/>
            <person name="Hauser L."/>
            <person name="Kyrpides N."/>
            <person name="Ivanova N."/>
            <person name="Holmes D."/>
            <person name="Lovley D."/>
            <person name="Kyrpides N."/>
            <person name="Anderson I.J."/>
            <person name="Woyke T."/>
        </authorList>
    </citation>
    <scope>NUCLEOTIDE SEQUENCE [LARGE SCALE GENOMIC DNA]</scope>
    <source>
        <strain evidence="2">DSM 10642 / AEDII12DO</strain>
    </source>
</reference>
<proteinExistence type="predicted"/>
<evidence type="ECO:0008006" key="3">
    <source>
        <dbReference type="Google" id="ProtNLM"/>
    </source>
</evidence>
<gene>
    <name evidence="1" type="ordered locus">Ferp_1902</name>
</gene>
<reference evidence="1 2" key="2">
    <citation type="journal article" date="2011" name="Stand. Genomic Sci.">
        <title>Complete genome sequence of Ferroglobus placidus AEDII12DO.</title>
        <authorList>
            <person name="Anderson I."/>
            <person name="Risso C."/>
            <person name="Holmes D."/>
            <person name="Lucas S."/>
            <person name="Copeland A."/>
            <person name="Lapidus A."/>
            <person name="Cheng J.F."/>
            <person name="Bruce D."/>
            <person name="Goodwin L."/>
            <person name="Pitluck S."/>
            <person name="Saunders E."/>
            <person name="Brettin T."/>
            <person name="Detter J.C."/>
            <person name="Han C."/>
            <person name="Tapia R."/>
            <person name="Larimer F."/>
            <person name="Land M."/>
            <person name="Hauser L."/>
            <person name="Woyke T."/>
            <person name="Lovley D."/>
            <person name="Kyrpides N."/>
            <person name="Ivanova N."/>
        </authorList>
    </citation>
    <scope>NUCLEOTIDE SEQUENCE [LARGE SCALE GENOMIC DNA]</scope>
    <source>
        <strain evidence="2">DSM 10642 / AEDII12DO</strain>
    </source>
</reference>
<protein>
    <recommendedName>
        <fullName evidence="3">Transposase IS4-like domain-containing protein</fullName>
    </recommendedName>
</protein>
<evidence type="ECO:0000313" key="1">
    <source>
        <dbReference type="EMBL" id="ADC66042.1"/>
    </source>
</evidence>
<sequence>MNEFLSQVEYFYTVIDSTKFSNWNKNLSELFVCVRVGESLIPVYVDLMSSEEEFIRGIPEGKGFVLADGAFDTKKALNELVWKGYLPIVKPTKRKTDGFGSKIRDLSFDRSIYRYRAVGEGVFGALSVEFGDRLKSRGRSDKTRILARNIVYCIKIALRWKYGLRKLLDTPLLSKTFLMLWCAKLNLVTGKST</sequence>
<dbReference type="AlphaFoldDB" id="D3RZX9"/>
<dbReference type="EMBL" id="CP001899">
    <property type="protein sequence ID" value="ADC66042.1"/>
    <property type="molecule type" value="Genomic_DNA"/>
</dbReference>
<dbReference type="Proteomes" id="UP000002613">
    <property type="component" value="Chromosome"/>
</dbReference>
<dbReference type="OrthoDB" id="95718at2157"/>
<keyword evidence="2" id="KW-1185">Reference proteome</keyword>
<name>D3RZX9_FERPA</name>
<dbReference type="HOGENOM" id="CLU_1405933_0_0_2"/>
<evidence type="ECO:0000313" key="2">
    <source>
        <dbReference type="Proteomes" id="UP000002613"/>
    </source>
</evidence>
<organism evidence="1 2">
    <name type="scientific">Ferroglobus placidus (strain DSM 10642 / AEDII12DO)</name>
    <dbReference type="NCBI Taxonomy" id="589924"/>
    <lineage>
        <taxon>Archaea</taxon>
        <taxon>Methanobacteriati</taxon>
        <taxon>Methanobacteriota</taxon>
        <taxon>Archaeoglobi</taxon>
        <taxon>Archaeoglobales</taxon>
        <taxon>Archaeoglobaceae</taxon>
        <taxon>Ferroglobus</taxon>
    </lineage>
</organism>
<dbReference type="RefSeq" id="WP_012966381.1">
    <property type="nucleotide sequence ID" value="NC_013849.1"/>
</dbReference>
<dbReference type="KEGG" id="fpl:Ferp_1902"/>